<sequence length="308" mass="34376">MPIGRIVEIWRYPVKSMGGESITSASVGKLGIAGDRCWAVRDPGDKGEIRTARKFPRLLQCSARCVGEPVAQGDADMIDVDWTKRGRPLRVARKSPRIEVDFPDGGRLGSHEPGMSDDLSKVVGIPVDLCPLQPADDAAHHQRFRRRRQELDQEFKDMLARLPDEPYPDLVAQFGTDVMDFVTPPGTYFDAMPLHLITTAALRELERLNPHGSFDRRRFRANFVVEVDDASGFVEFDWCGRSLRLGALTTSVHIPVVRCVMLTLAQRDLPKDPSVLRTVVRHAKQNFGVYLTAAEPATVRVGDPIELI</sequence>
<dbReference type="RefSeq" id="WP_011254959.1">
    <property type="nucleotide sequence ID" value="NC_006824.1"/>
</dbReference>
<dbReference type="GO" id="GO:0030170">
    <property type="term" value="F:pyridoxal phosphate binding"/>
    <property type="evidence" value="ECO:0007669"/>
    <property type="project" value="InterPro"/>
</dbReference>
<evidence type="ECO:0000259" key="1">
    <source>
        <dbReference type="PROSITE" id="PS51340"/>
    </source>
</evidence>
<protein>
    <recommendedName>
        <fullName evidence="1">MOSC domain-containing protein</fullName>
    </recommendedName>
</protein>
<accession>Q5NW79</accession>
<geneLocation type="plasmid" evidence="3">
    <name>pAzo2</name>
</geneLocation>
<dbReference type="Pfam" id="PF03473">
    <property type="entry name" value="MOSC"/>
    <property type="match status" value="1"/>
</dbReference>
<dbReference type="Proteomes" id="UP000006552">
    <property type="component" value="Plasmid 2"/>
</dbReference>
<evidence type="ECO:0000313" key="2">
    <source>
        <dbReference type="EMBL" id="CAI10685.1"/>
    </source>
</evidence>
<dbReference type="eggNOG" id="COG3217">
    <property type="taxonomic scope" value="Bacteria"/>
</dbReference>
<keyword evidence="3" id="KW-1185">Reference proteome</keyword>
<reference evidence="2 3" key="1">
    <citation type="journal article" date="2005" name="Arch. Microbiol.">
        <title>The genome sequence of an anaerobic aromatic-degrading denitrifying bacterium, strain EbN1.</title>
        <authorList>
            <person name="Rabus R."/>
            <person name="Kube M."/>
            <person name="Heider J."/>
            <person name="Beck A."/>
            <person name="Heitmann K."/>
            <person name="Widdel F."/>
            <person name="Reinhardt R."/>
        </authorList>
    </citation>
    <scope>NUCLEOTIDE SEQUENCE [LARGE SCALE GENOMIC DNA]</scope>
    <source>
        <strain evidence="2 3">EbN1</strain>
        <plasmid evidence="3">Plasmid pAzo2</plasmid>
    </source>
</reference>
<keyword evidence="2" id="KW-0614">Plasmid</keyword>
<dbReference type="PROSITE" id="PS51340">
    <property type="entry name" value="MOSC"/>
    <property type="match status" value="1"/>
</dbReference>
<dbReference type="InterPro" id="IPR005303">
    <property type="entry name" value="MOCOS_middle"/>
</dbReference>
<proteinExistence type="predicted"/>
<dbReference type="Pfam" id="PF03476">
    <property type="entry name" value="MOSC_N"/>
    <property type="match status" value="1"/>
</dbReference>
<dbReference type="InterPro" id="IPR011037">
    <property type="entry name" value="Pyrv_Knase-like_insert_dom_sf"/>
</dbReference>
<organism evidence="2 3">
    <name type="scientific">Aromatoleum aromaticum (strain DSM 19018 / LMG 30748 / EbN1)</name>
    <name type="common">Azoarcus sp. (strain EbN1)</name>
    <dbReference type="NCBI Taxonomy" id="76114"/>
    <lineage>
        <taxon>Bacteria</taxon>
        <taxon>Pseudomonadati</taxon>
        <taxon>Pseudomonadota</taxon>
        <taxon>Betaproteobacteria</taxon>
        <taxon>Rhodocyclales</taxon>
        <taxon>Rhodocyclaceae</taxon>
        <taxon>Aromatoleum</taxon>
    </lineage>
</organism>
<dbReference type="GO" id="GO:0030151">
    <property type="term" value="F:molybdenum ion binding"/>
    <property type="evidence" value="ECO:0007669"/>
    <property type="project" value="InterPro"/>
</dbReference>
<dbReference type="KEGG" id="eba:p2A329"/>
<dbReference type="AlphaFoldDB" id="Q5NW79"/>
<evidence type="ECO:0000313" key="3">
    <source>
        <dbReference type="Proteomes" id="UP000006552"/>
    </source>
</evidence>
<dbReference type="GO" id="GO:0003824">
    <property type="term" value="F:catalytic activity"/>
    <property type="evidence" value="ECO:0007669"/>
    <property type="project" value="InterPro"/>
</dbReference>
<feature type="domain" description="MOSC" evidence="1">
    <location>
        <begin position="160"/>
        <end position="308"/>
    </location>
</feature>
<dbReference type="InterPro" id="IPR005302">
    <property type="entry name" value="MoCF_Sase_C"/>
</dbReference>
<name>Q5NW79_AROAE</name>
<dbReference type="SUPFAM" id="SSF50800">
    <property type="entry name" value="PK beta-barrel domain-like"/>
    <property type="match status" value="1"/>
</dbReference>
<dbReference type="OrthoDB" id="581532at2"/>
<gene>
    <name evidence="2" type="ORF">p2A329</name>
</gene>
<dbReference type="EMBL" id="CR555308">
    <property type="protein sequence ID" value="CAI10685.1"/>
    <property type="molecule type" value="Genomic_DNA"/>
</dbReference>
<dbReference type="HOGENOM" id="CLU_028286_4_0_4"/>